<gene>
    <name evidence="1" type="ORF">ACFQJC_10145</name>
</gene>
<dbReference type="EMBL" id="JBHTAA010000005">
    <property type="protein sequence ID" value="MFC7203878.1"/>
    <property type="molecule type" value="Genomic_DNA"/>
</dbReference>
<evidence type="ECO:0000313" key="1">
    <source>
        <dbReference type="EMBL" id="MFC7203878.1"/>
    </source>
</evidence>
<accession>A0ABD5ZF90</accession>
<dbReference type="RefSeq" id="WP_390223212.1">
    <property type="nucleotide sequence ID" value="NZ_JBHTAA010000005.1"/>
</dbReference>
<dbReference type="Pfam" id="PF24367">
    <property type="entry name" value="DUF7523"/>
    <property type="match status" value="1"/>
</dbReference>
<dbReference type="AlphaFoldDB" id="A0ABD5ZF90"/>
<protein>
    <recommendedName>
        <fullName evidence="3">ACT domain-containing protein</fullName>
    </recommendedName>
</protein>
<evidence type="ECO:0008006" key="3">
    <source>
        <dbReference type="Google" id="ProtNLM"/>
    </source>
</evidence>
<organism evidence="1 2">
    <name type="scientific">Haloferax namakaokahaiae</name>
    <dbReference type="NCBI Taxonomy" id="1748331"/>
    <lineage>
        <taxon>Archaea</taxon>
        <taxon>Methanobacteriati</taxon>
        <taxon>Methanobacteriota</taxon>
        <taxon>Stenosarchaea group</taxon>
        <taxon>Halobacteria</taxon>
        <taxon>Halobacteriales</taxon>
        <taxon>Haloferacaceae</taxon>
        <taxon>Haloferax</taxon>
    </lineage>
</organism>
<proteinExistence type="predicted"/>
<dbReference type="Proteomes" id="UP001596481">
    <property type="component" value="Unassembled WGS sequence"/>
</dbReference>
<dbReference type="InterPro" id="IPR055945">
    <property type="entry name" value="DUF7523"/>
</dbReference>
<sequence length="164" mass="16692">MSLAADARDAVRKRPFLLAALRAGVVNYSAAAAYLDIGDEETVAAALRRFAADLPELEAASHDATVTMRSGIGLVGEDVDDPDGEAVLSVSGVELAPSGPLTAIIAEGEVDAKLLGVVLSRLAAESVVVDAAGVAGDALLVVVPRRQGATALQIVEDAVDVTYV</sequence>
<reference evidence="1 2" key="1">
    <citation type="journal article" date="2019" name="Int. J. Syst. Evol. Microbiol.">
        <title>The Global Catalogue of Microorganisms (GCM) 10K type strain sequencing project: providing services to taxonomists for standard genome sequencing and annotation.</title>
        <authorList>
            <consortium name="The Broad Institute Genomics Platform"/>
            <consortium name="The Broad Institute Genome Sequencing Center for Infectious Disease"/>
            <person name="Wu L."/>
            <person name="Ma J."/>
        </authorList>
    </citation>
    <scope>NUCLEOTIDE SEQUENCE [LARGE SCALE GENOMIC DNA]</scope>
    <source>
        <strain evidence="1 2">DSM 29988</strain>
    </source>
</reference>
<keyword evidence="2" id="KW-1185">Reference proteome</keyword>
<name>A0ABD5ZF90_9EURY</name>
<comment type="caution">
    <text evidence="1">The sequence shown here is derived from an EMBL/GenBank/DDBJ whole genome shotgun (WGS) entry which is preliminary data.</text>
</comment>
<evidence type="ECO:0000313" key="2">
    <source>
        <dbReference type="Proteomes" id="UP001596481"/>
    </source>
</evidence>